<dbReference type="PANTHER" id="PTHR11017:SF479">
    <property type="entry name" value="DISEASE RESISTANCE PROTEIN (TIR-NBS-LRR CLASS) FAMILY"/>
    <property type="match status" value="1"/>
</dbReference>
<dbReference type="EMBL" id="VDCV01000019">
    <property type="protein sequence ID" value="KAB5512476.1"/>
    <property type="molecule type" value="Genomic_DNA"/>
</dbReference>
<name>A0A5N5J1Q6_9ROSI</name>
<dbReference type="Pfam" id="PF23282">
    <property type="entry name" value="WHD_ROQ1"/>
    <property type="match status" value="1"/>
</dbReference>
<comment type="caution">
    <text evidence="11">The sequence shown here is derived from an EMBL/GenBank/DDBJ whole genome shotgun (WGS) entry which is preliminary data.</text>
</comment>
<reference evidence="12" key="1">
    <citation type="journal article" date="2019" name="Gigascience">
        <title>De novo genome assembly of the endangered Acer yangbiense, a plant species with extremely small populations endemic to Yunnan Province, China.</title>
        <authorList>
            <person name="Yang J."/>
            <person name="Wariss H.M."/>
            <person name="Tao L."/>
            <person name="Zhang R."/>
            <person name="Yun Q."/>
            <person name="Hollingsworth P."/>
            <person name="Dao Z."/>
            <person name="Luo G."/>
            <person name="Guo H."/>
            <person name="Ma Y."/>
            <person name="Sun W."/>
        </authorList>
    </citation>
    <scope>NUCLEOTIDE SEQUENCE [LARGE SCALE GENOMIC DNA]</scope>
    <source>
        <strain evidence="12">cv. br00</strain>
    </source>
</reference>
<dbReference type="PRINTS" id="PR00364">
    <property type="entry name" value="DISEASERSIST"/>
</dbReference>
<dbReference type="GO" id="GO:0006952">
    <property type="term" value="P:defense response"/>
    <property type="evidence" value="ECO:0007669"/>
    <property type="project" value="InterPro"/>
</dbReference>
<dbReference type="Gene3D" id="3.40.50.300">
    <property type="entry name" value="P-loop containing nucleotide triphosphate hydrolases"/>
    <property type="match status" value="1"/>
</dbReference>
<keyword evidence="5" id="KW-0520">NAD</keyword>
<evidence type="ECO:0000313" key="12">
    <source>
        <dbReference type="Proteomes" id="UP000326939"/>
    </source>
</evidence>
<dbReference type="Gene3D" id="3.80.10.10">
    <property type="entry name" value="Ribonuclease Inhibitor"/>
    <property type="match status" value="2"/>
</dbReference>
<dbReference type="SUPFAM" id="SSF52540">
    <property type="entry name" value="P-loop containing nucleoside triphosphate hydrolases"/>
    <property type="match status" value="1"/>
</dbReference>
<keyword evidence="3" id="KW-0677">Repeat</keyword>
<dbReference type="GO" id="GO:0061809">
    <property type="term" value="F:NAD+ nucleosidase activity, cyclic ADP-ribose generating"/>
    <property type="evidence" value="ECO:0007669"/>
    <property type="project" value="UniProtKB-EC"/>
</dbReference>
<accession>A0A5N5J1Q6</accession>
<dbReference type="Pfam" id="PF20160">
    <property type="entry name" value="C-JID"/>
    <property type="match status" value="1"/>
</dbReference>
<dbReference type="EC" id="3.2.2.6" evidence="1"/>
<dbReference type="InterPro" id="IPR032675">
    <property type="entry name" value="LRR_dom_sf"/>
</dbReference>
<dbReference type="AlphaFoldDB" id="A0A5N5J1Q6"/>
<evidence type="ECO:0000259" key="7">
    <source>
        <dbReference type="Pfam" id="PF00931"/>
    </source>
</evidence>
<dbReference type="InterPro" id="IPR045344">
    <property type="entry name" value="C-JID"/>
</dbReference>
<evidence type="ECO:0000259" key="9">
    <source>
        <dbReference type="Pfam" id="PF23282"/>
    </source>
</evidence>
<protein>
    <recommendedName>
        <fullName evidence="1">ADP-ribosyl cyclase/cyclic ADP-ribose hydrolase</fullName>
        <ecNumber evidence="1">3.2.2.6</ecNumber>
    </recommendedName>
</protein>
<dbReference type="FunFam" id="3.80.10.10:FF:000386">
    <property type="entry name" value="Disease resistance protein RPS4"/>
    <property type="match status" value="1"/>
</dbReference>
<feature type="domain" description="C-JID" evidence="8">
    <location>
        <begin position="784"/>
        <end position="822"/>
    </location>
</feature>
<keyword evidence="2" id="KW-0433">Leucine-rich repeat</keyword>
<keyword evidence="4" id="KW-0611">Plant defense</keyword>
<gene>
    <name evidence="11" type="ORF">DKX38_029504</name>
</gene>
<dbReference type="SUPFAM" id="SSF52058">
    <property type="entry name" value="L domain-like"/>
    <property type="match status" value="1"/>
</dbReference>
<dbReference type="InterPro" id="IPR058192">
    <property type="entry name" value="WHD_ROQ1-like"/>
</dbReference>
<sequence>MCSLRFGRSESELIEAIAGDILKKLYKMSPGHSMNLVGIEEHIKRIESLLCMESKEVRIIGIWGMGGIGKTTVARAVFDRICNQFEGFHFLSNVRENLRRHTAVDLRNKLLSKILDADNLLEKPPSLAVAFTKDCLRREKVLIVLDDVDNSRQLQELSLGVHDLFGPGSRILITSRDKQVLVKNEVDAIYQVPGLNNQDALRLLSLNECLQEELSEEGSHRIVREDRRLCGSALNKLGKVPNPEIQNVLRISYDGLDGEQQQIFLDIAFFFNGAEWSHSVKVLDSCYSSLHSDISILIDKSLITIFQNKLEIHDTLQEMAYSIVREESKNPGKRSRLCDHEDIYQVLKKKKGTEAIEGICLDISKMPEMHLESDTFARMNCLRFLKFYHPFYFVDSEDKMHLPLSGLKYLSDELRYLHWHRFPAKSLPKNFCGENIVDLTLHSSRVEQLWTGVQDLVNLRSIDLSRSPYLLEIPDLSRAKNLEYIDLSFCESLHEVHSSIQHLEKLEILLLSGCKNLWIVPKRIESRFLRILDLSHCKNVRKCPEVSGYLEELMLQGTAIEGVPQSISKVKEIKILDLSGCSNITKFPQISGNIKQLRLLWTVIEEVPSSIEFLATLGVLEMNFCEQLHSLPTSICKLKCLERLELSYCPKLESFPEILEPMESLKCLDLSGTAIKELPSSIKFLSCLYMLQLNRCDNLVSLPSFIEKLPVLKYLKRKQFLVLKFCKLLQIGSEATLGRYTIENPGQFLFLFVFPSLFIYAHKRSLLISVLQSGKMKREVTIILPGSEIPGWFSDQSMGSSVAIKLPTNCHQHNGFAFGMVFVSPDPPTELQCNRIFICECHSGGENDEHHDVIFNLSTCAYELRSVESDQMLLLYNPCEFVKRGCISE</sequence>
<dbReference type="Pfam" id="PF23286">
    <property type="entry name" value="LRR_13"/>
    <property type="match status" value="1"/>
</dbReference>
<organism evidence="11 12">
    <name type="scientific">Salix brachista</name>
    <dbReference type="NCBI Taxonomy" id="2182728"/>
    <lineage>
        <taxon>Eukaryota</taxon>
        <taxon>Viridiplantae</taxon>
        <taxon>Streptophyta</taxon>
        <taxon>Embryophyta</taxon>
        <taxon>Tracheophyta</taxon>
        <taxon>Spermatophyta</taxon>
        <taxon>Magnoliopsida</taxon>
        <taxon>eudicotyledons</taxon>
        <taxon>Gunneridae</taxon>
        <taxon>Pentapetalae</taxon>
        <taxon>rosids</taxon>
        <taxon>fabids</taxon>
        <taxon>Malpighiales</taxon>
        <taxon>Salicaceae</taxon>
        <taxon>Saliceae</taxon>
        <taxon>Salix</taxon>
    </lineage>
</organism>
<dbReference type="PANTHER" id="PTHR11017">
    <property type="entry name" value="LEUCINE-RICH REPEAT-CONTAINING PROTEIN"/>
    <property type="match status" value="1"/>
</dbReference>
<feature type="domain" description="Disease resistance protein Roq1-like winged-helix" evidence="9">
    <location>
        <begin position="259"/>
        <end position="328"/>
    </location>
</feature>
<dbReference type="Pfam" id="PF00931">
    <property type="entry name" value="NB-ARC"/>
    <property type="match status" value="1"/>
</dbReference>
<evidence type="ECO:0000256" key="3">
    <source>
        <dbReference type="ARBA" id="ARBA00022737"/>
    </source>
</evidence>
<keyword evidence="12" id="KW-1185">Reference proteome</keyword>
<evidence type="ECO:0000259" key="8">
    <source>
        <dbReference type="Pfam" id="PF20160"/>
    </source>
</evidence>
<evidence type="ECO:0000256" key="5">
    <source>
        <dbReference type="ARBA" id="ARBA00023027"/>
    </source>
</evidence>
<dbReference type="Proteomes" id="UP000326939">
    <property type="component" value="Chromosome 19"/>
</dbReference>
<evidence type="ECO:0000256" key="4">
    <source>
        <dbReference type="ARBA" id="ARBA00022821"/>
    </source>
</evidence>
<dbReference type="InterPro" id="IPR058546">
    <property type="entry name" value="RPS4B/Roq1-like_LRR"/>
</dbReference>
<evidence type="ECO:0000259" key="10">
    <source>
        <dbReference type="Pfam" id="PF23286"/>
    </source>
</evidence>
<feature type="domain" description="Disease resistance protein RPS4B/Roq1-like leucine-rich repeats" evidence="10">
    <location>
        <begin position="638"/>
        <end position="712"/>
    </location>
</feature>
<evidence type="ECO:0000313" key="11">
    <source>
        <dbReference type="EMBL" id="KAB5512476.1"/>
    </source>
</evidence>
<feature type="domain" description="NB-ARC" evidence="7">
    <location>
        <begin position="40"/>
        <end position="206"/>
    </location>
</feature>
<comment type="catalytic activity">
    <reaction evidence="6">
        <text>NAD(+) + H2O = ADP-D-ribose + nicotinamide + H(+)</text>
        <dbReference type="Rhea" id="RHEA:16301"/>
        <dbReference type="ChEBI" id="CHEBI:15377"/>
        <dbReference type="ChEBI" id="CHEBI:15378"/>
        <dbReference type="ChEBI" id="CHEBI:17154"/>
        <dbReference type="ChEBI" id="CHEBI:57540"/>
        <dbReference type="ChEBI" id="CHEBI:57967"/>
        <dbReference type="EC" id="3.2.2.6"/>
    </reaction>
    <physiologicalReaction direction="left-to-right" evidence="6">
        <dbReference type="Rhea" id="RHEA:16302"/>
    </physiologicalReaction>
</comment>
<evidence type="ECO:0000256" key="1">
    <source>
        <dbReference type="ARBA" id="ARBA00011982"/>
    </source>
</evidence>
<dbReference type="GO" id="GO:0043531">
    <property type="term" value="F:ADP binding"/>
    <property type="evidence" value="ECO:0007669"/>
    <property type="project" value="InterPro"/>
</dbReference>
<dbReference type="InterPro" id="IPR027417">
    <property type="entry name" value="P-loop_NTPase"/>
</dbReference>
<evidence type="ECO:0000256" key="2">
    <source>
        <dbReference type="ARBA" id="ARBA00022614"/>
    </source>
</evidence>
<proteinExistence type="predicted"/>
<dbReference type="InterPro" id="IPR044974">
    <property type="entry name" value="Disease_R_plants"/>
</dbReference>
<dbReference type="InterPro" id="IPR002182">
    <property type="entry name" value="NB-ARC"/>
</dbReference>
<evidence type="ECO:0000256" key="6">
    <source>
        <dbReference type="ARBA" id="ARBA00047304"/>
    </source>
</evidence>